<evidence type="ECO:0000256" key="1">
    <source>
        <dbReference type="SAM" id="Coils"/>
    </source>
</evidence>
<keyword evidence="1" id="KW-0175">Coiled coil</keyword>
<reference evidence="2" key="1">
    <citation type="submission" date="2020-05" db="EMBL/GenBank/DDBJ databases">
        <authorList>
            <person name="Chiriac C."/>
            <person name="Salcher M."/>
            <person name="Ghai R."/>
            <person name="Kavagutti S V."/>
        </authorList>
    </citation>
    <scope>NUCLEOTIDE SEQUENCE</scope>
</reference>
<dbReference type="SUPFAM" id="SSF58113">
    <property type="entry name" value="Apolipoprotein A-I"/>
    <property type="match status" value="1"/>
</dbReference>
<evidence type="ECO:0000313" key="2">
    <source>
        <dbReference type="EMBL" id="CAB5226289.1"/>
    </source>
</evidence>
<dbReference type="EMBL" id="LR798360">
    <property type="protein sequence ID" value="CAB5226289.1"/>
    <property type="molecule type" value="Genomic_DNA"/>
</dbReference>
<feature type="coiled-coil region" evidence="1">
    <location>
        <begin position="130"/>
        <end position="161"/>
    </location>
</feature>
<name>A0A6J7X6P6_9CAUD</name>
<proteinExistence type="predicted"/>
<organism evidence="2">
    <name type="scientific">uncultured Caudovirales phage</name>
    <dbReference type="NCBI Taxonomy" id="2100421"/>
    <lineage>
        <taxon>Viruses</taxon>
        <taxon>Duplodnaviria</taxon>
        <taxon>Heunggongvirae</taxon>
        <taxon>Uroviricota</taxon>
        <taxon>Caudoviricetes</taxon>
        <taxon>Peduoviridae</taxon>
        <taxon>Maltschvirus</taxon>
        <taxon>Maltschvirus maltsch</taxon>
    </lineage>
</organism>
<accession>A0A6J7X6P6</accession>
<protein>
    <submittedName>
        <fullName evidence="2">Uncharacterized protein</fullName>
    </submittedName>
</protein>
<sequence length="824" mass="90565">MQLIDIIIDNRISCSFIESSSIENVIFCRPLEESLDNVSIISTKDNEFIHSYIQESTNNYLETDIQLPDGRVYPNVRFKLVTVEGNKELPQSTINLSLLGEESYDGTVGNEKDIEVISDESQIIPVSEDVSEYVEKVKSYEARLIQEQARVKIEAQRLNKERIVLEDDRRIQKTLEDYKSELLHETFRISEQQKELLEQAINQAVESIQGQFDDQQINVGKYLETLSSANLEEVKKYQDNQVSGIKSSINSLLAERLEQASVENDKLLLERASELETVFTEKIITELEEHKRGIGSEIDTITKSLDAIITEKITLNNDNVDALLVNRAGILQDQFSEKVATDLAEYKDNLSHEFKVSSTETASRIFSEKTEELNKAVTVLLDEHKQNLNNTITEKLNTVGYSIDKFKSEVDGKLPELNTTIKDINKRIQSLVTEKKNVQLLVDDARKYTDSKVAKVSEEVMAYARRILELGGGGGSNAVQYANGGTMNGDLNVTGQYLSGGVSLFAILSGSGGGETGRDDVNTVVISNSANWDKAYNTSTVYAVNSASYATNDFVNSNFFNLTGGTISGATRINNNLTVFGNLTATGTTTFANTVFSVTSALSVIHVGSGPAMYVGNSGDGDIASFYDIDANVEVLHVGGNNGSFPNVGVKTSTPNVDFTVNGQISANNTIWSANGNSNNWNSAYTTVQSNSATNWNYQGTDIKALTGNWQSTFGTVSSLSANWQNASDALDFIITSTDFNAIVNRQYLVDTTSSNVVGTLPLSPAIGDNISFVDSNNTWGTRPLILNNNGNLLQTYNEPLTANISGYQFKIVYIGGIYGWKIV</sequence>
<gene>
    <name evidence="2" type="ORF">UFOVP760_68</name>
</gene>